<dbReference type="KEGG" id="bmd:BMD_1040"/>
<feature type="compositionally biased region" description="Basic and acidic residues" evidence="1">
    <location>
        <begin position="13"/>
        <end position="27"/>
    </location>
</feature>
<evidence type="ECO:0000256" key="2">
    <source>
        <dbReference type="SAM" id="Phobius"/>
    </source>
</evidence>
<sequence>MEGKTKTPAGKAEGVRPHRSVSDEEAHQPPAESEVLHGNQQRCHKRFSFIYPICSFSDWINVVMSHLFFYILPLANRTKAVKKNPICTKLVTYSFFSCLYFHSSILFSKIFTTKNRKDTI</sequence>
<dbReference type="EMBL" id="CP001982">
    <property type="protein sequence ID" value="ADF37901.1"/>
    <property type="molecule type" value="Genomic_DNA"/>
</dbReference>
<feature type="transmembrane region" description="Helical" evidence="2">
    <location>
        <begin position="91"/>
        <end position="111"/>
    </location>
</feature>
<keyword evidence="2" id="KW-1133">Transmembrane helix</keyword>
<dbReference type="Proteomes" id="UP000002365">
    <property type="component" value="Chromosome"/>
</dbReference>
<name>D5DBB9_PRIM3</name>
<organism evidence="3 4">
    <name type="scientific">Priestia megaterium (strain DSM 319 / IMG 1521)</name>
    <name type="common">Bacillus megaterium</name>
    <dbReference type="NCBI Taxonomy" id="592022"/>
    <lineage>
        <taxon>Bacteria</taxon>
        <taxon>Bacillati</taxon>
        <taxon>Bacillota</taxon>
        <taxon>Bacilli</taxon>
        <taxon>Bacillales</taxon>
        <taxon>Bacillaceae</taxon>
        <taxon>Priestia</taxon>
    </lineage>
</organism>
<feature type="transmembrane region" description="Helical" evidence="2">
    <location>
        <begin position="49"/>
        <end position="71"/>
    </location>
</feature>
<accession>D5DBB9</accession>
<proteinExistence type="predicted"/>
<protein>
    <submittedName>
        <fullName evidence="3">Uncharacterized protein</fullName>
    </submittedName>
</protein>
<keyword evidence="2" id="KW-0812">Transmembrane</keyword>
<reference evidence="3 4" key="1">
    <citation type="journal article" date="2011" name="J. Bacteriol.">
        <title>Genome sequences of the biotechnologically important Bacillus megaterium strains QM B1551 and DSM319.</title>
        <authorList>
            <person name="Eppinger M."/>
            <person name="Bunk B."/>
            <person name="Johns M.A."/>
            <person name="Edirisinghe J.N."/>
            <person name="Kutumbaka K.K."/>
            <person name="Koenig S.S."/>
            <person name="Huot Creasy H."/>
            <person name="Rosovitz M.J."/>
            <person name="Riley D.R."/>
            <person name="Daugherty S."/>
            <person name="Martin M."/>
            <person name="Elbourne L.D."/>
            <person name="Paulsen I."/>
            <person name="Biedendieck R."/>
            <person name="Braun C."/>
            <person name="Grayburn S."/>
            <person name="Dhingra S."/>
            <person name="Lukyanchuk V."/>
            <person name="Ball B."/>
            <person name="Ul-Qamar R."/>
            <person name="Seibel J."/>
            <person name="Bremer E."/>
            <person name="Jahn D."/>
            <person name="Ravel J."/>
            <person name="Vary P.S."/>
        </authorList>
    </citation>
    <scope>NUCLEOTIDE SEQUENCE [LARGE SCALE GENOMIC DNA]</scope>
    <source>
        <strain evidence="4">DSM 319 / IMG 1521</strain>
    </source>
</reference>
<dbReference type="HOGENOM" id="CLU_2045008_0_0_9"/>
<gene>
    <name evidence="3" type="ordered locus">BMD_1040</name>
</gene>
<evidence type="ECO:0000313" key="3">
    <source>
        <dbReference type="EMBL" id="ADF37901.1"/>
    </source>
</evidence>
<feature type="region of interest" description="Disordered" evidence="1">
    <location>
        <begin position="1"/>
        <end position="38"/>
    </location>
</feature>
<evidence type="ECO:0000313" key="4">
    <source>
        <dbReference type="Proteomes" id="UP000002365"/>
    </source>
</evidence>
<keyword evidence="2" id="KW-0472">Membrane</keyword>
<dbReference type="AlphaFoldDB" id="D5DBB9"/>
<evidence type="ECO:0000256" key="1">
    <source>
        <dbReference type="SAM" id="MobiDB-lite"/>
    </source>
</evidence>